<dbReference type="Proteomes" id="UP000245959">
    <property type="component" value="Unassembled WGS sequence"/>
</dbReference>
<name>A0A2U1B7B2_9BACT</name>
<dbReference type="EMBL" id="QEKH01000006">
    <property type="protein sequence ID" value="PVY44569.1"/>
    <property type="molecule type" value="Genomic_DNA"/>
</dbReference>
<organism evidence="3 4">
    <name type="scientific">Victivallis vadensis</name>
    <dbReference type="NCBI Taxonomy" id="172901"/>
    <lineage>
        <taxon>Bacteria</taxon>
        <taxon>Pseudomonadati</taxon>
        <taxon>Lentisphaerota</taxon>
        <taxon>Lentisphaeria</taxon>
        <taxon>Victivallales</taxon>
        <taxon>Victivallaceae</taxon>
        <taxon>Victivallis</taxon>
    </lineage>
</organism>
<feature type="region of interest" description="Disordered" evidence="1">
    <location>
        <begin position="35"/>
        <end position="56"/>
    </location>
</feature>
<evidence type="ECO:0000313" key="4">
    <source>
        <dbReference type="Proteomes" id="UP000245959"/>
    </source>
</evidence>
<keyword evidence="4" id="KW-1185">Reference proteome</keyword>
<dbReference type="Proteomes" id="UP000576225">
    <property type="component" value="Unassembled WGS sequence"/>
</dbReference>
<reference evidence="2 5" key="2">
    <citation type="submission" date="2020-04" db="EMBL/GenBank/DDBJ databases">
        <authorList>
            <person name="Hitch T.C.A."/>
            <person name="Wylensek D."/>
            <person name="Clavel T."/>
        </authorList>
    </citation>
    <scope>NUCLEOTIDE SEQUENCE [LARGE SCALE GENOMIC DNA]</scope>
    <source>
        <strain evidence="2 5">COR2-253-APC-1A</strain>
    </source>
</reference>
<gene>
    <name evidence="3" type="ORF">C8D82_10687</name>
    <name evidence="2" type="ORF">HF882_16835</name>
</gene>
<feature type="compositionally biased region" description="Basic and acidic residues" evidence="1">
    <location>
        <begin position="41"/>
        <end position="56"/>
    </location>
</feature>
<sequence length="56" mass="6283">MKDKFIMKSGWVEGGSRRYRLCGLRALLNVLESMPAGKAPDCGKKSSKQQEKVCHE</sequence>
<dbReference type="RefSeq" id="WP_165832837.1">
    <property type="nucleotide sequence ID" value="NZ_CAJKCJ010000016.1"/>
</dbReference>
<comment type="caution">
    <text evidence="3">The sequence shown here is derived from an EMBL/GenBank/DDBJ whole genome shotgun (WGS) entry which is preliminary data.</text>
</comment>
<evidence type="ECO:0000313" key="3">
    <source>
        <dbReference type="EMBL" id="PVY44569.1"/>
    </source>
</evidence>
<evidence type="ECO:0000313" key="2">
    <source>
        <dbReference type="EMBL" id="NMD88253.1"/>
    </source>
</evidence>
<reference evidence="3 4" key="1">
    <citation type="submission" date="2018-04" db="EMBL/GenBank/DDBJ databases">
        <title>Genomic Encyclopedia of Type Strains, Phase IV (KMG-IV): sequencing the most valuable type-strain genomes for metagenomic binning, comparative biology and taxonomic classification.</title>
        <authorList>
            <person name="Goeker M."/>
        </authorList>
    </citation>
    <scope>NUCLEOTIDE SEQUENCE [LARGE SCALE GENOMIC DNA]</scope>
    <source>
        <strain evidence="3 4">DSM 14823</strain>
    </source>
</reference>
<dbReference type="EMBL" id="JABAEW010000041">
    <property type="protein sequence ID" value="NMD88253.1"/>
    <property type="molecule type" value="Genomic_DNA"/>
</dbReference>
<protein>
    <submittedName>
        <fullName evidence="3">Uncharacterized protein</fullName>
    </submittedName>
</protein>
<evidence type="ECO:0000313" key="5">
    <source>
        <dbReference type="Proteomes" id="UP000576225"/>
    </source>
</evidence>
<dbReference type="AlphaFoldDB" id="A0A2U1B7B2"/>
<evidence type="ECO:0000256" key="1">
    <source>
        <dbReference type="SAM" id="MobiDB-lite"/>
    </source>
</evidence>
<proteinExistence type="predicted"/>
<dbReference type="GeneID" id="78297517"/>
<accession>A0A2U1B7B2</accession>